<dbReference type="RefSeq" id="WP_144838684.1">
    <property type="nucleotide sequence ID" value="NZ_JBHTKI010000006.1"/>
</dbReference>
<dbReference type="SUPFAM" id="SSF54826">
    <property type="entry name" value="Enolase N-terminal domain-like"/>
    <property type="match status" value="1"/>
</dbReference>
<feature type="domain" description="Mandelate racemase/muconate lactonizing enzyme C-terminal" evidence="7">
    <location>
        <begin position="143"/>
        <end position="235"/>
    </location>
</feature>
<dbReference type="InterPro" id="IPR036849">
    <property type="entry name" value="Enolase-like_C_sf"/>
</dbReference>
<dbReference type="SMART" id="SM00922">
    <property type="entry name" value="MR_MLE"/>
    <property type="match status" value="1"/>
</dbReference>
<evidence type="ECO:0000313" key="8">
    <source>
        <dbReference type="EMBL" id="MFD1030322.1"/>
    </source>
</evidence>
<name>A0ABW3L6T4_9BACL</name>
<proteinExistence type="predicted"/>
<dbReference type="SFLD" id="SFLDF00009">
    <property type="entry name" value="o-succinylbenzoate_synthase"/>
    <property type="match status" value="1"/>
</dbReference>
<dbReference type="SFLD" id="SFLDG00180">
    <property type="entry name" value="muconate_cycloisomerase"/>
    <property type="match status" value="1"/>
</dbReference>
<dbReference type="Gene3D" id="3.30.390.10">
    <property type="entry name" value="Enolase-like, N-terminal domain"/>
    <property type="match status" value="1"/>
</dbReference>
<dbReference type="PANTHER" id="PTHR48073:SF5">
    <property type="entry name" value="O-SUCCINYLBENZOATE SYNTHASE"/>
    <property type="match status" value="1"/>
</dbReference>
<comment type="caution">
    <text evidence="8">The sequence shown here is derived from an EMBL/GenBank/DDBJ whole genome shotgun (WGS) entry which is preliminary data.</text>
</comment>
<evidence type="ECO:0000256" key="4">
    <source>
        <dbReference type="ARBA" id="ARBA00023239"/>
    </source>
</evidence>
<dbReference type="SFLD" id="SFLDS00001">
    <property type="entry name" value="Enolase"/>
    <property type="match status" value="1"/>
</dbReference>
<dbReference type="InterPro" id="IPR013341">
    <property type="entry name" value="Mandelate_racemase_N_dom"/>
</dbReference>
<dbReference type="SUPFAM" id="SSF51604">
    <property type="entry name" value="Enolase C-terminal domain-like"/>
    <property type="match status" value="1"/>
</dbReference>
<dbReference type="InterPro" id="IPR029065">
    <property type="entry name" value="Enolase_C-like"/>
</dbReference>
<evidence type="ECO:0000256" key="2">
    <source>
        <dbReference type="ARBA" id="ARBA00022723"/>
    </source>
</evidence>
<dbReference type="NCBIfam" id="TIGR01928">
    <property type="entry name" value="menC_lowGC_arch"/>
    <property type="match status" value="1"/>
</dbReference>
<dbReference type="Proteomes" id="UP001597109">
    <property type="component" value="Unassembled WGS sequence"/>
</dbReference>
<gene>
    <name evidence="8" type="primary">menC</name>
    <name evidence="8" type="ORF">ACFQ1X_02680</name>
</gene>
<evidence type="ECO:0000256" key="1">
    <source>
        <dbReference type="ARBA" id="ARBA00001968"/>
    </source>
</evidence>
<dbReference type="EC" id="4.2.1.113" evidence="5 6"/>
<evidence type="ECO:0000256" key="6">
    <source>
        <dbReference type="NCBIfam" id="TIGR01928"/>
    </source>
</evidence>
<dbReference type="Pfam" id="PF13378">
    <property type="entry name" value="MR_MLE_C"/>
    <property type="match status" value="1"/>
</dbReference>
<keyword evidence="3" id="KW-0460">Magnesium</keyword>
<dbReference type="EMBL" id="JBHTKI010000006">
    <property type="protein sequence ID" value="MFD1030322.1"/>
    <property type="molecule type" value="Genomic_DNA"/>
</dbReference>
<organism evidence="8 9">
    <name type="scientific">Metaplanococcus flavidus</name>
    <dbReference type="NCBI Taxonomy" id="569883"/>
    <lineage>
        <taxon>Bacteria</taxon>
        <taxon>Bacillati</taxon>
        <taxon>Bacillota</taxon>
        <taxon>Bacilli</taxon>
        <taxon>Bacillales</taxon>
        <taxon>Caryophanaceae</taxon>
        <taxon>Metaplanococcus</taxon>
    </lineage>
</organism>
<dbReference type="InterPro" id="IPR013342">
    <property type="entry name" value="Mandelate_racemase_C"/>
</dbReference>
<comment type="cofactor">
    <cofactor evidence="1">
        <name>a divalent metal cation</name>
        <dbReference type="ChEBI" id="CHEBI:60240"/>
    </cofactor>
</comment>
<dbReference type="InterPro" id="IPR029017">
    <property type="entry name" value="Enolase-like_N"/>
</dbReference>
<dbReference type="Pfam" id="PF02746">
    <property type="entry name" value="MR_MLE_N"/>
    <property type="match status" value="1"/>
</dbReference>
<evidence type="ECO:0000259" key="7">
    <source>
        <dbReference type="SMART" id="SM00922"/>
    </source>
</evidence>
<sequence length="359" mass="40048">MGLIIEEIQFHRIQKELNKPFVTSLQTVADRESIIVTVRSAGGLEGFGECVAFSTPWYSEETVESCRFVMEQVLKPLLVKKVLNAPGEVAELFAGVKGNNMAKAAIEMAVWDLFAKFEGVSLWQYIGGIQKQISAGVVVAADSRNLLNEIEQVAAKGYSRIKVKISSQTDAEALKRVVERYPEILFFADANGGFSEETFERLQTFDDVGFALIEQPFGERQWKLHARANREMKTPICLDESITGIHDVERMIEMQAGKIIVLKMGRLGGWNETLKIVELCRRHNVGMWVGGMMEFGVSKAHNLALASLPDIVLPGDFSDSRYFWKEDIILPEIEVINGKITLQDKAGIGYDVNIDEAGL</sequence>
<dbReference type="PANTHER" id="PTHR48073">
    <property type="entry name" value="O-SUCCINYLBENZOATE SYNTHASE-RELATED"/>
    <property type="match status" value="1"/>
</dbReference>
<reference evidence="9" key="1">
    <citation type="journal article" date="2019" name="Int. J. Syst. Evol. Microbiol.">
        <title>The Global Catalogue of Microorganisms (GCM) 10K type strain sequencing project: providing services to taxonomists for standard genome sequencing and annotation.</title>
        <authorList>
            <consortium name="The Broad Institute Genomics Platform"/>
            <consortium name="The Broad Institute Genome Sequencing Center for Infectious Disease"/>
            <person name="Wu L."/>
            <person name="Ma J."/>
        </authorList>
    </citation>
    <scope>NUCLEOTIDE SEQUENCE [LARGE SCALE GENOMIC DNA]</scope>
    <source>
        <strain evidence="9">CCUG 56756</strain>
    </source>
</reference>
<evidence type="ECO:0000313" key="9">
    <source>
        <dbReference type="Proteomes" id="UP001597109"/>
    </source>
</evidence>
<accession>A0ABW3L6T4</accession>
<dbReference type="InterPro" id="IPR010197">
    <property type="entry name" value="OSBS/NAAAR"/>
</dbReference>
<protein>
    <recommendedName>
        <fullName evidence="5 6">o-succinylbenzoate synthase</fullName>
        <ecNumber evidence="5 6">4.2.1.113</ecNumber>
    </recommendedName>
</protein>
<dbReference type="Gene3D" id="3.20.20.120">
    <property type="entry name" value="Enolase-like C-terminal domain"/>
    <property type="match status" value="1"/>
</dbReference>
<evidence type="ECO:0000256" key="5">
    <source>
        <dbReference type="ARBA" id="ARBA00029491"/>
    </source>
</evidence>
<keyword evidence="2" id="KW-0479">Metal-binding</keyword>
<keyword evidence="9" id="KW-1185">Reference proteome</keyword>
<keyword evidence="4 8" id="KW-0456">Lyase</keyword>
<evidence type="ECO:0000256" key="3">
    <source>
        <dbReference type="ARBA" id="ARBA00022842"/>
    </source>
</evidence>
<dbReference type="GO" id="GO:0043748">
    <property type="term" value="F:O-succinylbenzoate synthase activity"/>
    <property type="evidence" value="ECO:0007669"/>
    <property type="project" value="UniProtKB-EC"/>
</dbReference>